<dbReference type="InterPro" id="IPR058790">
    <property type="entry name" value="BSH_CusB"/>
</dbReference>
<dbReference type="Pfam" id="PF19335">
    <property type="entry name" value="HMBD"/>
    <property type="match status" value="1"/>
</dbReference>
<evidence type="ECO:0000313" key="10">
    <source>
        <dbReference type="EMBL" id="SKB60513.1"/>
    </source>
</evidence>
<evidence type="ECO:0000259" key="4">
    <source>
        <dbReference type="Pfam" id="PF11827"/>
    </source>
</evidence>
<evidence type="ECO:0000259" key="5">
    <source>
        <dbReference type="Pfam" id="PF19335"/>
    </source>
</evidence>
<dbReference type="RefSeq" id="WP_079556654.1">
    <property type="nucleotide sequence ID" value="NZ_CP021904.1"/>
</dbReference>
<dbReference type="GO" id="GO:0030288">
    <property type="term" value="C:outer membrane-bounded periplasmic space"/>
    <property type="evidence" value="ECO:0007669"/>
    <property type="project" value="TreeGrafter"/>
</dbReference>
<dbReference type="FunFam" id="2.40.30.170:FF:000010">
    <property type="entry name" value="Efflux RND transporter periplasmic adaptor subunit"/>
    <property type="match status" value="1"/>
</dbReference>
<dbReference type="InterPro" id="IPR058791">
    <property type="entry name" value="3HB_CusB"/>
</dbReference>
<evidence type="ECO:0000259" key="8">
    <source>
        <dbReference type="Pfam" id="PF25954"/>
    </source>
</evidence>
<sequence>MKLNKRDWILAITGLAAGILIAIIILPTGLHDHGDSVHDHAEEDTEWTCSMHPQIRQDEPGDCPLCGMDLIPVSDTNGGSAHSGSFTFTMSVQAAALANVRTKKAEIKTTGRDINLTGKIVVNEQSISSITTDFSGRIEQLWINYTGQEVRKGERLVSIYSPELITAQKELIEAAKVKGDQPRLYEAAKTRLKLWNITDAQIEGIEESGEISTSFDIHTNSDGIIKTRQVSQGDYISRGQRLFDVASLSNVWVFLDAYESDLQWLNAGNEVTFTVGAYPGEEFVSKISWIDPVINPDTRTTNIRLEVENQHQRFKPGMFVSASVSSQIEPSLQVPVSSVMWTGPRSVVYVKIPDEETPTFEMREVTIGVRAGENQVIKSGLEPGEQVVVNGTFAVDAAAQLRGNYSMMHRPLDKLIAVPQEFRNALSQIIEVYISVKNALVESDLTTASHSAMELTEKTDQISNDALSADAEGHWHIQKHQILHSAGEIQEAESLENARTAFEKLSESVLDIMERFRPGDETFFVNYCPMAFDDEGAYWLSEVEKILNPYFGDAMLMCGEITKTFEVKNAEELGVHAGHVH</sequence>
<dbReference type="PANTHER" id="PTHR30097">
    <property type="entry name" value="CATION EFFLUX SYSTEM PROTEIN CUSB"/>
    <property type="match status" value="1"/>
</dbReference>
<gene>
    <name evidence="10" type="ORF">SAMN03080601_00873</name>
</gene>
<keyword evidence="3" id="KW-0812">Transmembrane</keyword>
<dbReference type="GO" id="GO:0022857">
    <property type="term" value="F:transmembrane transporter activity"/>
    <property type="evidence" value="ECO:0007669"/>
    <property type="project" value="InterPro"/>
</dbReference>
<dbReference type="Pfam" id="PF25869">
    <property type="entry name" value="3HB_CusB"/>
    <property type="match status" value="1"/>
</dbReference>
<feature type="domain" description="DUF3347" evidence="4">
    <location>
        <begin position="429"/>
        <end position="519"/>
    </location>
</feature>
<comment type="similarity">
    <text evidence="1">Belongs to the membrane fusion protein (MFP) (TC 8.A.1) family.</text>
</comment>
<reference evidence="10 11" key="1">
    <citation type="submission" date="2017-02" db="EMBL/GenBank/DDBJ databases">
        <authorList>
            <person name="Peterson S.W."/>
        </authorList>
    </citation>
    <scope>NUCLEOTIDE SEQUENCE [LARGE SCALE GENOMIC DNA]</scope>
    <source>
        <strain evidence="10 11">DSM 24412</strain>
    </source>
</reference>
<feature type="domain" description="Heavy metal binding" evidence="5">
    <location>
        <begin position="47"/>
        <end position="73"/>
    </location>
</feature>
<dbReference type="InterPro" id="IPR021782">
    <property type="entry name" value="DUF3347"/>
</dbReference>
<keyword evidence="11" id="KW-1185">Reference proteome</keyword>
<dbReference type="Gene3D" id="6.10.140.730">
    <property type="match status" value="1"/>
</dbReference>
<dbReference type="GO" id="GO:0016020">
    <property type="term" value="C:membrane"/>
    <property type="evidence" value="ECO:0007669"/>
    <property type="project" value="InterPro"/>
</dbReference>
<evidence type="ECO:0000256" key="1">
    <source>
        <dbReference type="ARBA" id="ARBA00009477"/>
    </source>
</evidence>
<dbReference type="EMBL" id="FUYV01000003">
    <property type="protein sequence ID" value="SKB60513.1"/>
    <property type="molecule type" value="Genomic_DNA"/>
</dbReference>
<dbReference type="InterPro" id="IPR045800">
    <property type="entry name" value="HMBD"/>
</dbReference>
<feature type="domain" description="CusB-like beta-barrel" evidence="8">
    <location>
        <begin position="250"/>
        <end position="326"/>
    </location>
</feature>
<dbReference type="AlphaFoldDB" id="A0A1T5CMF2"/>
<dbReference type="STRING" id="889453.SAMN03080601_00873"/>
<dbReference type="Pfam" id="PF25919">
    <property type="entry name" value="BSH_CusB"/>
    <property type="match status" value="1"/>
</dbReference>
<dbReference type="InterPro" id="IPR058649">
    <property type="entry name" value="CzcB_C"/>
</dbReference>
<dbReference type="InterPro" id="IPR058792">
    <property type="entry name" value="Beta-barrel_RND_2"/>
</dbReference>
<feature type="domain" description="CusB-like barrel-sandwich hybrid" evidence="7">
    <location>
        <begin position="130"/>
        <end position="246"/>
    </location>
</feature>
<evidence type="ECO:0000259" key="7">
    <source>
        <dbReference type="Pfam" id="PF25919"/>
    </source>
</evidence>
<dbReference type="GO" id="GO:0046914">
    <property type="term" value="F:transition metal ion binding"/>
    <property type="evidence" value="ECO:0007669"/>
    <property type="project" value="TreeGrafter"/>
</dbReference>
<dbReference type="InterPro" id="IPR006143">
    <property type="entry name" value="RND_pump_MFP"/>
</dbReference>
<dbReference type="Pfam" id="PF25975">
    <property type="entry name" value="CzcB_C"/>
    <property type="match status" value="1"/>
</dbReference>
<evidence type="ECO:0000313" key="11">
    <source>
        <dbReference type="Proteomes" id="UP000191055"/>
    </source>
</evidence>
<feature type="transmembrane region" description="Helical" evidence="3">
    <location>
        <begin position="7"/>
        <end position="26"/>
    </location>
</feature>
<dbReference type="Pfam" id="PF25954">
    <property type="entry name" value="Beta-barrel_RND_2"/>
    <property type="match status" value="1"/>
</dbReference>
<name>A0A1T5CMF2_9BACT</name>
<evidence type="ECO:0000256" key="3">
    <source>
        <dbReference type="SAM" id="Phobius"/>
    </source>
</evidence>
<dbReference type="PANTHER" id="PTHR30097:SF4">
    <property type="entry name" value="SLR6042 PROTEIN"/>
    <property type="match status" value="1"/>
</dbReference>
<feature type="domain" description="CzcB-like C-terminal circularly permuted SH3-like" evidence="9">
    <location>
        <begin position="333"/>
        <end position="395"/>
    </location>
</feature>
<dbReference type="GO" id="GO:0015679">
    <property type="term" value="P:plasma membrane copper ion transport"/>
    <property type="evidence" value="ECO:0007669"/>
    <property type="project" value="TreeGrafter"/>
</dbReference>
<keyword evidence="2" id="KW-0813">Transport</keyword>
<dbReference type="KEGG" id="asx:CDL62_12585"/>
<dbReference type="Gene3D" id="2.40.420.20">
    <property type="match status" value="1"/>
</dbReference>
<dbReference type="Proteomes" id="UP000191055">
    <property type="component" value="Unassembled WGS sequence"/>
</dbReference>
<protein>
    <submittedName>
        <fullName evidence="10">Membrane fusion protein, Cu(I)/Ag(I) efflux system</fullName>
    </submittedName>
</protein>
<dbReference type="Pfam" id="PF11827">
    <property type="entry name" value="DUF3347"/>
    <property type="match status" value="1"/>
</dbReference>
<proteinExistence type="inferred from homology"/>
<keyword evidence="3" id="KW-0472">Membrane</keyword>
<dbReference type="Gene3D" id="2.40.30.170">
    <property type="match status" value="1"/>
</dbReference>
<dbReference type="SUPFAM" id="SSF111369">
    <property type="entry name" value="HlyD-like secretion proteins"/>
    <property type="match status" value="1"/>
</dbReference>
<evidence type="ECO:0000256" key="2">
    <source>
        <dbReference type="ARBA" id="ARBA00022448"/>
    </source>
</evidence>
<keyword evidence="3" id="KW-1133">Transmembrane helix</keyword>
<dbReference type="OrthoDB" id="9806939at2"/>
<dbReference type="GO" id="GO:0060003">
    <property type="term" value="P:copper ion export"/>
    <property type="evidence" value="ECO:0007669"/>
    <property type="project" value="TreeGrafter"/>
</dbReference>
<dbReference type="NCBIfam" id="TIGR01730">
    <property type="entry name" value="RND_mfp"/>
    <property type="match status" value="1"/>
</dbReference>
<organism evidence="10 11">
    <name type="scientific">Alkalitalea saponilacus</name>
    <dbReference type="NCBI Taxonomy" id="889453"/>
    <lineage>
        <taxon>Bacteria</taxon>
        <taxon>Pseudomonadati</taxon>
        <taxon>Bacteroidota</taxon>
        <taxon>Bacteroidia</taxon>
        <taxon>Marinilabiliales</taxon>
        <taxon>Marinilabiliaceae</taxon>
        <taxon>Alkalitalea</taxon>
    </lineage>
</organism>
<dbReference type="InterPro" id="IPR051909">
    <property type="entry name" value="MFP_Cation_Efflux"/>
</dbReference>
<evidence type="ECO:0000259" key="9">
    <source>
        <dbReference type="Pfam" id="PF25975"/>
    </source>
</evidence>
<evidence type="ECO:0000259" key="6">
    <source>
        <dbReference type="Pfam" id="PF25869"/>
    </source>
</evidence>
<feature type="domain" description="CusB-like three alpha-helical bundle" evidence="6">
    <location>
        <begin position="163"/>
        <end position="212"/>
    </location>
</feature>
<accession>A0A1T5CMF2</accession>